<evidence type="ECO:0000313" key="3">
    <source>
        <dbReference type="EMBL" id="OBR89960.1"/>
    </source>
</evidence>
<evidence type="ECO:0000313" key="5">
    <source>
        <dbReference type="Proteomes" id="UP000093694"/>
    </source>
</evidence>
<name>A0A166TGV3_9CLOT</name>
<dbReference type="PATRIC" id="fig|1705578.3.peg.4286"/>
<evidence type="ECO:0000313" key="4">
    <source>
        <dbReference type="Proteomes" id="UP000077384"/>
    </source>
</evidence>
<feature type="compositionally biased region" description="Polar residues" evidence="1">
    <location>
        <begin position="1"/>
        <end position="17"/>
    </location>
</feature>
<feature type="region of interest" description="Disordered" evidence="1">
    <location>
        <begin position="1"/>
        <end position="30"/>
    </location>
</feature>
<protein>
    <submittedName>
        <fullName evidence="2">Uncharacterized protein</fullName>
    </submittedName>
</protein>
<organism evidence="2 4">
    <name type="scientific">Clostridium coskatii</name>
    <dbReference type="NCBI Taxonomy" id="1705578"/>
    <lineage>
        <taxon>Bacteria</taxon>
        <taxon>Bacillati</taxon>
        <taxon>Bacillota</taxon>
        <taxon>Clostridia</taxon>
        <taxon>Eubacteriales</taxon>
        <taxon>Clostridiaceae</taxon>
        <taxon>Clostridium</taxon>
    </lineage>
</organism>
<proteinExistence type="predicted"/>
<dbReference type="AlphaFoldDB" id="A0A166TGV3"/>
<accession>A0A166TGV3</accession>
<comment type="caution">
    <text evidence="2">The sequence shown here is derived from an EMBL/GenBank/DDBJ whole genome shotgun (WGS) entry which is preliminary data.</text>
</comment>
<dbReference type="Proteomes" id="UP000093694">
    <property type="component" value="Unassembled WGS sequence"/>
</dbReference>
<gene>
    <name evidence="3" type="ORF">CLCOS_41820</name>
    <name evidence="2" type="ORF">WX73_04174</name>
</gene>
<sequence>MTINSIQSKAVNINGLSRDNKLSKKNKKIQ</sequence>
<dbReference type="Proteomes" id="UP000077384">
    <property type="component" value="Unassembled WGS sequence"/>
</dbReference>
<reference evidence="3 5" key="2">
    <citation type="journal article" date="2016" name="Front. Microbiol.">
        <title>Industrial Acetogenic Biocatalysts: A Comparative Metabolic and Genomic Analysis.</title>
        <authorList>
            <person name="Bengelsdorf F."/>
            <person name="Poehlein A."/>
            <person name="Sonja S."/>
            <person name="Erz C."/>
            <person name="Hummel T."/>
            <person name="Hoffmeister S."/>
            <person name="Daniel R."/>
            <person name="Durre P."/>
        </authorList>
    </citation>
    <scope>NUCLEOTIDE SEQUENCE [LARGE SCALE GENOMIC DNA]</scope>
    <source>
        <strain evidence="3 5">PTA-10522</strain>
    </source>
</reference>
<dbReference type="EMBL" id="LROR01000106">
    <property type="protein sequence ID" value="OBR89960.1"/>
    <property type="molecule type" value="Genomic_DNA"/>
</dbReference>
<keyword evidence="5" id="KW-1185">Reference proteome</keyword>
<reference evidence="2 4" key="1">
    <citation type="journal article" date="2015" name="Biotechnol. Bioeng.">
        <title>Genome sequence and phenotypic characterization of Caulobacter segnis.</title>
        <authorList>
            <person name="Patel S."/>
            <person name="Fletcher B."/>
            <person name="Scott D.C."/>
            <person name="Ely B."/>
        </authorList>
    </citation>
    <scope>NUCLEOTIDE SEQUENCE [LARGE SCALE GENOMIC DNA]</scope>
    <source>
        <strain evidence="2 4">PS02</strain>
    </source>
</reference>
<dbReference type="EMBL" id="LITQ01000011">
    <property type="protein sequence ID" value="OAA93677.1"/>
    <property type="molecule type" value="Genomic_DNA"/>
</dbReference>
<evidence type="ECO:0000256" key="1">
    <source>
        <dbReference type="SAM" id="MobiDB-lite"/>
    </source>
</evidence>
<evidence type="ECO:0000313" key="2">
    <source>
        <dbReference type="EMBL" id="OAA93677.1"/>
    </source>
</evidence>